<keyword evidence="4" id="KW-0411">Iron-sulfur</keyword>
<evidence type="ECO:0000256" key="4">
    <source>
        <dbReference type="ARBA" id="ARBA00023014"/>
    </source>
</evidence>
<dbReference type="Pfam" id="PF09990">
    <property type="entry name" value="DUF2231"/>
    <property type="match status" value="1"/>
</dbReference>
<evidence type="ECO:0000313" key="7">
    <source>
        <dbReference type="Proteomes" id="UP000265742"/>
    </source>
</evidence>
<dbReference type="EMBL" id="QXTG01000002">
    <property type="protein sequence ID" value="RIX27521.1"/>
    <property type="molecule type" value="Genomic_DNA"/>
</dbReference>
<dbReference type="Pfam" id="PF00355">
    <property type="entry name" value="Rieske"/>
    <property type="match status" value="1"/>
</dbReference>
<organism evidence="6 7">
    <name type="scientific">Amnibacterium setariae</name>
    <dbReference type="NCBI Taxonomy" id="2306585"/>
    <lineage>
        <taxon>Bacteria</taxon>
        <taxon>Bacillati</taxon>
        <taxon>Actinomycetota</taxon>
        <taxon>Actinomycetes</taxon>
        <taxon>Micrococcales</taxon>
        <taxon>Microbacteriaceae</taxon>
        <taxon>Amnibacterium</taxon>
    </lineage>
</organism>
<protein>
    <submittedName>
        <fullName evidence="6">DUF2231 domain-containing protein</fullName>
    </submittedName>
</protein>
<dbReference type="GO" id="GO:0004497">
    <property type="term" value="F:monooxygenase activity"/>
    <property type="evidence" value="ECO:0007669"/>
    <property type="project" value="UniProtKB-ARBA"/>
</dbReference>
<dbReference type="AlphaFoldDB" id="A0A3A1TVI2"/>
<keyword evidence="3" id="KW-0408">Iron</keyword>
<dbReference type="GO" id="GO:0051537">
    <property type="term" value="F:2 iron, 2 sulfur cluster binding"/>
    <property type="evidence" value="ECO:0007669"/>
    <property type="project" value="UniProtKB-KW"/>
</dbReference>
<keyword evidence="1" id="KW-0001">2Fe-2S</keyword>
<dbReference type="PROSITE" id="PS51296">
    <property type="entry name" value="RIESKE"/>
    <property type="match status" value="1"/>
</dbReference>
<dbReference type="RefSeq" id="WP_119481830.1">
    <property type="nucleotide sequence ID" value="NZ_QXTG01000002.1"/>
</dbReference>
<gene>
    <name evidence="6" type="ORF">D1781_08015</name>
</gene>
<dbReference type="InterPro" id="IPR036922">
    <property type="entry name" value="Rieske_2Fe-2S_sf"/>
</dbReference>
<accession>A0A3A1TVI2</accession>
<dbReference type="GO" id="GO:0046872">
    <property type="term" value="F:metal ion binding"/>
    <property type="evidence" value="ECO:0007669"/>
    <property type="project" value="UniProtKB-KW"/>
</dbReference>
<dbReference type="Proteomes" id="UP000265742">
    <property type="component" value="Unassembled WGS sequence"/>
</dbReference>
<dbReference type="Gene3D" id="2.102.10.10">
    <property type="entry name" value="Rieske [2Fe-2S] iron-sulphur domain"/>
    <property type="match status" value="1"/>
</dbReference>
<dbReference type="GO" id="GO:0016705">
    <property type="term" value="F:oxidoreductase activity, acting on paired donors, with incorporation or reduction of molecular oxygen"/>
    <property type="evidence" value="ECO:0007669"/>
    <property type="project" value="UniProtKB-ARBA"/>
</dbReference>
<dbReference type="InterPro" id="IPR019251">
    <property type="entry name" value="DUF2231_TM"/>
</dbReference>
<reference evidence="7" key="1">
    <citation type="submission" date="2018-09" db="EMBL/GenBank/DDBJ databases">
        <authorList>
            <person name="Kim I."/>
        </authorList>
    </citation>
    <scope>NUCLEOTIDE SEQUENCE [LARGE SCALE GENOMIC DNA]</scope>
    <source>
        <strain evidence="7">DD4a</strain>
    </source>
</reference>
<proteinExistence type="predicted"/>
<comment type="caution">
    <text evidence="6">The sequence shown here is derived from an EMBL/GenBank/DDBJ whole genome shotgun (WGS) entry which is preliminary data.</text>
</comment>
<evidence type="ECO:0000259" key="5">
    <source>
        <dbReference type="PROSITE" id="PS51296"/>
    </source>
</evidence>
<keyword evidence="7" id="KW-1185">Reference proteome</keyword>
<feature type="domain" description="Rieske" evidence="5">
    <location>
        <begin position="185"/>
        <end position="285"/>
    </location>
</feature>
<evidence type="ECO:0000256" key="3">
    <source>
        <dbReference type="ARBA" id="ARBA00023004"/>
    </source>
</evidence>
<name>A0A3A1TVI2_9MICO</name>
<evidence type="ECO:0000256" key="1">
    <source>
        <dbReference type="ARBA" id="ARBA00022714"/>
    </source>
</evidence>
<evidence type="ECO:0000256" key="2">
    <source>
        <dbReference type="ARBA" id="ARBA00022723"/>
    </source>
</evidence>
<dbReference type="OrthoDB" id="9795104at2"/>
<dbReference type="InterPro" id="IPR017941">
    <property type="entry name" value="Rieske_2Fe-2S"/>
</dbReference>
<dbReference type="CDD" id="cd03467">
    <property type="entry name" value="Rieske"/>
    <property type="match status" value="1"/>
</dbReference>
<evidence type="ECO:0000313" key="6">
    <source>
        <dbReference type="EMBL" id="RIX27521.1"/>
    </source>
</evidence>
<dbReference type="SUPFAM" id="SSF50022">
    <property type="entry name" value="ISP domain"/>
    <property type="match status" value="1"/>
</dbReference>
<sequence>MRELRILKPITKLEDAAVLDGVIARVHGVVDAVLKPRELEDVLHGVPAGHPLHPAMILLPAGSWIGAAVLDLVPGAERGARVLVGTGVLGAAPAIAAGWADWARSDRQQQRVGIVHAALNETAWVLYAASWLARKRGRDGLGKALGFAGFGLVGFGGYLGGHLGYRQAVGANHADAVVHTFPEGWHAIGELDDLPEEEPVRGEVGGTPLFVLRRGGRVDVLADVSTHLGEPLSDGVLTDPGHGRATITTTRGSVFEIATGEVVHGPATAPAIRFETRINGELVEIRLPRP</sequence>
<keyword evidence="2" id="KW-0479">Metal-binding</keyword>